<evidence type="ECO:0000256" key="1">
    <source>
        <dbReference type="SAM" id="SignalP"/>
    </source>
</evidence>
<gene>
    <name evidence="2" type="ORF">ACFQBT_13550</name>
</gene>
<keyword evidence="3" id="KW-1185">Reference proteome</keyword>
<protein>
    <recommendedName>
        <fullName evidence="4">Peptidase MA-like domain-containing protein</fullName>
    </recommendedName>
</protein>
<name>A0ABW2AWE2_9MICO</name>
<dbReference type="RefSeq" id="WP_377823425.1">
    <property type="nucleotide sequence ID" value="NZ_JBHSWJ010000002.1"/>
</dbReference>
<organism evidence="2 3">
    <name type="scientific">Branchiibius cervicis</name>
    <dbReference type="NCBI Taxonomy" id="908252"/>
    <lineage>
        <taxon>Bacteria</taxon>
        <taxon>Bacillati</taxon>
        <taxon>Actinomycetota</taxon>
        <taxon>Actinomycetes</taxon>
        <taxon>Micrococcales</taxon>
        <taxon>Dermacoccaceae</taxon>
        <taxon>Branchiibius</taxon>
    </lineage>
</organism>
<accession>A0ABW2AWE2</accession>
<proteinExistence type="predicted"/>
<dbReference type="PROSITE" id="PS51257">
    <property type="entry name" value="PROKAR_LIPOPROTEIN"/>
    <property type="match status" value="1"/>
</dbReference>
<evidence type="ECO:0008006" key="4">
    <source>
        <dbReference type="Google" id="ProtNLM"/>
    </source>
</evidence>
<reference evidence="3" key="1">
    <citation type="journal article" date="2019" name="Int. J. Syst. Evol. Microbiol.">
        <title>The Global Catalogue of Microorganisms (GCM) 10K type strain sequencing project: providing services to taxonomists for standard genome sequencing and annotation.</title>
        <authorList>
            <consortium name="The Broad Institute Genomics Platform"/>
            <consortium name="The Broad Institute Genome Sequencing Center for Infectious Disease"/>
            <person name="Wu L."/>
            <person name="Ma J."/>
        </authorList>
    </citation>
    <scope>NUCLEOTIDE SEQUENCE [LARGE SCALE GENOMIC DNA]</scope>
    <source>
        <strain evidence="3">NBRC 106593</strain>
    </source>
</reference>
<sequence length="298" mass="30793">MNPLPRRTAIGLVVGSGVSAVLSGCHASSPATTSATSIPPTTESPQALATARLARSGLSPAAAPVPGATGVSTAVNSAAVVVGTVPASAVNTLATLAMSYTPTLAQLCSIPAPRESTLILAPATAAEYDRWTNQSLNPEERGVTVVVEHVAPWIALKPALTTAEQQNVLAHEMLHALTLTPQARATQPLWLTEGFAQLAATDVTSVQALSAKPPPAAHLPSNAQFVADSGTSYVLAFLFAVFLQIRRKDAVSAFYTPAVTSNPADLNALARRVFGADIAGLTRQWQTSYSAELRKLAG</sequence>
<dbReference type="EMBL" id="JBHSWJ010000002">
    <property type="protein sequence ID" value="MFC6714780.1"/>
    <property type="molecule type" value="Genomic_DNA"/>
</dbReference>
<evidence type="ECO:0000313" key="3">
    <source>
        <dbReference type="Proteomes" id="UP001596356"/>
    </source>
</evidence>
<feature type="chain" id="PRO_5045181872" description="Peptidase MA-like domain-containing protein" evidence="1">
    <location>
        <begin position="28"/>
        <end position="298"/>
    </location>
</feature>
<comment type="caution">
    <text evidence="2">The sequence shown here is derived from an EMBL/GenBank/DDBJ whole genome shotgun (WGS) entry which is preliminary data.</text>
</comment>
<dbReference type="Proteomes" id="UP001596356">
    <property type="component" value="Unassembled WGS sequence"/>
</dbReference>
<feature type="signal peptide" evidence="1">
    <location>
        <begin position="1"/>
        <end position="27"/>
    </location>
</feature>
<evidence type="ECO:0000313" key="2">
    <source>
        <dbReference type="EMBL" id="MFC6714780.1"/>
    </source>
</evidence>
<keyword evidence="1" id="KW-0732">Signal</keyword>